<protein>
    <recommendedName>
        <fullName evidence="3">DUF3800 domain-containing protein</fullName>
    </recommendedName>
</protein>
<evidence type="ECO:0000313" key="2">
    <source>
        <dbReference type="Proteomes" id="UP000177528"/>
    </source>
</evidence>
<reference evidence="1 2" key="1">
    <citation type="journal article" date="2016" name="Nat. Commun.">
        <title>Thousands of microbial genomes shed light on interconnected biogeochemical processes in an aquifer system.</title>
        <authorList>
            <person name="Anantharaman K."/>
            <person name="Brown C.T."/>
            <person name="Hug L.A."/>
            <person name="Sharon I."/>
            <person name="Castelle C.J."/>
            <person name="Probst A.J."/>
            <person name="Thomas B.C."/>
            <person name="Singh A."/>
            <person name="Wilkins M.J."/>
            <person name="Karaoz U."/>
            <person name="Brodie E.L."/>
            <person name="Williams K.H."/>
            <person name="Hubbard S.S."/>
            <person name="Banfield J.F."/>
        </authorList>
    </citation>
    <scope>NUCLEOTIDE SEQUENCE [LARGE SCALE GENOMIC DNA]</scope>
</reference>
<evidence type="ECO:0000313" key="1">
    <source>
        <dbReference type="EMBL" id="OGY33853.1"/>
    </source>
</evidence>
<dbReference type="InterPro" id="IPR024524">
    <property type="entry name" value="DUF3800"/>
</dbReference>
<sequence length="261" mass="30587">MVKKTEEKTTYYFVDESGDPIFYNRYGELIVGQGGCSKILLVGFIRTTDPRPIRQALSDLRYEIANDPYLRGIPSLKSSVEYFHAKNDSPEVRERVFKKIVSLDFKAEFIVARKIESIFTKRHNRRENVFYDDLLAKLFENKLHTSAENKIYYAVRGNRIRQEPISSAIQTAILTFEKKWDTKINSTIEVQAQTMTGEPCLQLADYMNWAMQRTFLKGDMRYFNFVKDKISYVADVYDFDRYPKNYYGSKNLFDANKISPL</sequence>
<dbReference type="Proteomes" id="UP000177528">
    <property type="component" value="Unassembled WGS sequence"/>
</dbReference>
<dbReference type="Pfam" id="PF12686">
    <property type="entry name" value="DUF3800"/>
    <property type="match status" value="1"/>
</dbReference>
<name>A0A1G1X1K6_9BACT</name>
<accession>A0A1G1X1K6</accession>
<organism evidence="1 2">
    <name type="scientific">Candidatus Andersenbacteria bacterium RIFCSPHIGHO2_12_FULL_45_11</name>
    <dbReference type="NCBI Taxonomy" id="1797281"/>
    <lineage>
        <taxon>Bacteria</taxon>
        <taxon>Candidatus Anderseniibacteriota</taxon>
    </lineage>
</organism>
<dbReference type="EMBL" id="MHHR01000026">
    <property type="protein sequence ID" value="OGY33853.1"/>
    <property type="molecule type" value="Genomic_DNA"/>
</dbReference>
<gene>
    <name evidence="1" type="ORF">A3D99_03910</name>
</gene>
<proteinExistence type="predicted"/>
<comment type="caution">
    <text evidence="1">The sequence shown here is derived from an EMBL/GenBank/DDBJ whole genome shotgun (WGS) entry which is preliminary data.</text>
</comment>
<dbReference type="AlphaFoldDB" id="A0A1G1X1K6"/>
<evidence type="ECO:0008006" key="3">
    <source>
        <dbReference type="Google" id="ProtNLM"/>
    </source>
</evidence>